<dbReference type="EMBL" id="CP003346">
    <property type="protein sequence ID" value="AGA76658.1"/>
    <property type="molecule type" value="Genomic_DNA"/>
</dbReference>
<protein>
    <submittedName>
        <fullName evidence="1">Uncharacterized protein</fullName>
    </submittedName>
</protein>
<dbReference type="HOGENOM" id="CLU_3381612_0_0_10"/>
<evidence type="ECO:0000313" key="2">
    <source>
        <dbReference type="Proteomes" id="UP000010796"/>
    </source>
</evidence>
<evidence type="ECO:0000313" key="1">
    <source>
        <dbReference type="EMBL" id="AGA76658.1"/>
    </source>
</evidence>
<dbReference type="AlphaFoldDB" id="L0FUF7"/>
<sequence length="33" mass="3877">MEQFLFLLDSCFYSIGALIDHFIPMGYIIETFT</sequence>
<dbReference type="Proteomes" id="UP000010796">
    <property type="component" value="Chromosome"/>
</dbReference>
<gene>
    <name evidence="1" type="ordered locus">Echvi_0368</name>
</gene>
<organism evidence="1 2">
    <name type="scientific">Echinicola vietnamensis (strain DSM 17526 / LMG 23754 / KMM 6221)</name>
    <dbReference type="NCBI Taxonomy" id="926556"/>
    <lineage>
        <taxon>Bacteria</taxon>
        <taxon>Pseudomonadati</taxon>
        <taxon>Bacteroidota</taxon>
        <taxon>Cytophagia</taxon>
        <taxon>Cytophagales</taxon>
        <taxon>Cyclobacteriaceae</taxon>
        <taxon>Echinicola</taxon>
    </lineage>
</organism>
<accession>L0FUF7</accession>
<name>L0FUF7_ECHVK</name>
<dbReference type="STRING" id="926556.Echvi_0368"/>
<keyword evidence="2" id="KW-1185">Reference proteome</keyword>
<reference evidence="2" key="1">
    <citation type="submission" date="2012-02" db="EMBL/GenBank/DDBJ databases">
        <title>The complete genome of Echinicola vietnamensis DSM 17526.</title>
        <authorList>
            <person name="Lucas S."/>
            <person name="Copeland A."/>
            <person name="Lapidus A."/>
            <person name="Glavina del Rio T."/>
            <person name="Dalin E."/>
            <person name="Tice H."/>
            <person name="Bruce D."/>
            <person name="Goodwin L."/>
            <person name="Pitluck S."/>
            <person name="Peters L."/>
            <person name="Ovchinnikova G."/>
            <person name="Teshima H."/>
            <person name="Kyrpides N."/>
            <person name="Mavromatis K."/>
            <person name="Ivanova N."/>
            <person name="Brettin T."/>
            <person name="Detter J.C."/>
            <person name="Han C."/>
            <person name="Larimer F."/>
            <person name="Land M."/>
            <person name="Hauser L."/>
            <person name="Markowitz V."/>
            <person name="Cheng J.-F."/>
            <person name="Hugenholtz P."/>
            <person name="Woyke T."/>
            <person name="Wu D."/>
            <person name="Brambilla E."/>
            <person name="Klenk H.-P."/>
            <person name="Eisen J.A."/>
        </authorList>
    </citation>
    <scope>NUCLEOTIDE SEQUENCE [LARGE SCALE GENOMIC DNA]</scope>
    <source>
        <strain evidence="2">DSM 17526 / LMG 23754 / KMM 6221</strain>
    </source>
</reference>
<proteinExistence type="predicted"/>
<dbReference type="KEGG" id="evi:Echvi_0368"/>